<evidence type="ECO:0000313" key="3">
    <source>
        <dbReference type="Proteomes" id="UP001597521"/>
    </source>
</evidence>
<feature type="region of interest" description="Disordered" evidence="1">
    <location>
        <begin position="1"/>
        <end position="23"/>
    </location>
</feature>
<keyword evidence="3" id="KW-1185">Reference proteome</keyword>
<sequence length="69" mass="7808">MQFQVFDLRPETPAPPVEVEATSPEDAARKVLGVDVFRSGRARDSIARVYWQTAGSKNMVRLYSKPVER</sequence>
<gene>
    <name evidence="2" type="ORF">ACFSX5_01050</name>
</gene>
<accession>A0ABW5QGA3</accession>
<name>A0ABW5QGA3_9HYPH</name>
<proteinExistence type="predicted"/>
<protein>
    <submittedName>
        <fullName evidence="2">Uncharacterized protein</fullName>
    </submittedName>
</protein>
<evidence type="ECO:0000256" key="1">
    <source>
        <dbReference type="SAM" id="MobiDB-lite"/>
    </source>
</evidence>
<comment type="caution">
    <text evidence="2">The sequence shown here is derived from an EMBL/GenBank/DDBJ whole genome shotgun (WGS) entry which is preliminary data.</text>
</comment>
<evidence type="ECO:0000313" key="2">
    <source>
        <dbReference type="EMBL" id="MFD2646376.1"/>
    </source>
</evidence>
<reference evidence="3" key="1">
    <citation type="journal article" date="2019" name="Int. J. Syst. Evol. Microbiol.">
        <title>The Global Catalogue of Microorganisms (GCM) 10K type strain sequencing project: providing services to taxonomists for standard genome sequencing and annotation.</title>
        <authorList>
            <consortium name="The Broad Institute Genomics Platform"/>
            <consortium name="The Broad Institute Genome Sequencing Center for Infectious Disease"/>
            <person name="Wu L."/>
            <person name="Ma J."/>
        </authorList>
    </citation>
    <scope>NUCLEOTIDE SEQUENCE [LARGE SCALE GENOMIC DNA]</scope>
    <source>
        <strain evidence="3">CCM 7427</strain>
    </source>
</reference>
<dbReference type="RefSeq" id="WP_386830947.1">
    <property type="nucleotide sequence ID" value="NZ_JBHUNP010000001.1"/>
</dbReference>
<organism evidence="2 3">
    <name type="scientific">Devosia albogilva</name>
    <dbReference type="NCBI Taxonomy" id="429726"/>
    <lineage>
        <taxon>Bacteria</taxon>
        <taxon>Pseudomonadati</taxon>
        <taxon>Pseudomonadota</taxon>
        <taxon>Alphaproteobacteria</taxon>
        <taxon>Hyphomicrobiales</taxon>
        <taxon>Devosiaceae</taxon>
        <taxon>Devosia</taxon>
    </lineage>
</organism>
<dbReference type="EMBL" id="JBHUNP010000001">
    <property type="protein sequence ID" value="MFD2646376.1"/>
    <property type="molecule type" value="Genomic_DNA"/>
</dbReference>
<dbReference type="Proteomes" id="UP001597521">
    <property type="component" value="Unassembled WGS sequence"/>
</dbReference>